<evidence type="ECO:0000256" key="1">
    <source>
        <dbReference type="SAM" id="MobiDB-lite"/>
    </source>
</evidence>
<dbReference type="eggNOG" id="arCOG08168">
    <property type="taxonomic scope" value="Archaea"/>
</dbReference>
<keyword evidence="3" id="KW-1185">Reference proteome</keyword>
<evidence type="ECO:0000313" key="3">
    <source>
        <dbReference type="Proteomes" id="UP000011554"/>
    </source>
</evidence>
<dbReference type="STRING" id="29540.C481_18285"/>
<reference evidence="2 3" key="1">
    <citation type="journal article" date="2014" name="PLoS Genet.">
        <title>Phylogenetically driven sequencing of extremely halophilic archaea reveals strategies for static and dynamic osmo-response.</title>
        <authorList>
            <person name="Becker E.A."/>
            <person name="Seitzer P.M."/>
            <person name="Tritt A."/>
            <person name="Larsen D."/>
            <person name="Krusor M."/>
            <person name="Yao A.I."/>
            <person name="Wu D."/>
            <person name="Madern D."/>
            <person name="Eisen J.A."/>
            <person name="Darling A.E."/>
            <person name="Facciotti M.T."/>
        </authorList>
    </citation>
    <scope>NUCLEOTIDE SEQUENCE [LARGE SCALE GENOMIC DNA]</scope>
    <source>
        <strain evidence="2 3">DSM 12278</strain>
    </source>
</reference>
<dbReference type="AlphaFoldDB" id="M0AHR1"/>
<feature type="compositionally biased region" description="Polar residues" evidence="1">
    <location>
        <begin position="38"/>
        <end position="53"/>
    </location>
</feature>
<evidence type="ECO:0000313" key="2">
    <source>
        <dbReference type="EMBL" id="ELY97911.1"/>
    </source>
</evidence>
<feature type="region of interest" description="Disordered" evidence="1">
    <location>
        <begin position="34"/>
        <end position="53"/>
    </location>
</feature>
<dbReference type="InterPro" id="IPR058376">
    <property type="entry name" value="DUF8063"/>
</dbReference>
<dbReference type="Pfam" id="PF26259">
    <property type="entry name" value="DUF8063"/>
    <property type="match status" value="1"/>
</dbReference>
<gene>
    <name evidence="2" type="ORF">C481_18285</name>
</gene>
<protein>
    <submittedName>
        <fullName evidence="2">Uncharacterized protein</fullName>
    </submittedName>
</protein>
<name>M0AHR1_NATA1</name>
<dbReference type="Proteomes" id="UP000011554">
    <property type="component" value="Unassembled WGS sequence"/>
</dbReference>
<proteinExistence type="predicted"/>
<organism evidence="2 3">
    <name type="scientific">Natrialba asiatica (strain ATCC 700177 / DSM 12278 / JCM 9576 / FERM P-10747 / NBRC 102637 / 172P1)</name>
    <dbReference type="NCBI Taxonomy" id="29540"/>
    <lineage>
        <taxon>Archaea</taxon>
        <taxon>Methanobacteriati</taxon>
        <taxon>Methanobacteriota</taxon>
        <taxon>Stenosarchaea group</taxon>
        <taxon>Halobacteria</taxon>
        <taxon>Halobacteriales</taxon>
        <taxon>Natrialbaceae</taxon>
        <taxon>Natrialba</taxon>
    </lineage>
</organism>
<sequence length="196" mass="20734">MSEMRRIFVFVSVVAVLLAMGMGVATIPIAAQEDPGNASDQGNESLEDSQTTAEATDDYLQEIDSGTRITDWEYAPGMFTIEIEAESETEVSMTEAGDFEEGTGSFNYQETELAEGSNTITMPVTDRQGAGVAIATRRSLQQGTGAFVSAGTAEQNPFRTFGGESGLFTGVIMTTGLAALGAAYVVRQEENGVIEA</sequence>
<comment type="caution">
    <text evidence="2">The sequence shown here is derived from an EMBL/GenBank/DDBJ whole genome shotgun (WGS) entry which is preliminary data.</text>
</comment>
<dbReference type="EMBL" id="AOIO01000040">
    <property type="protein sequence ID" value="ELY97911.1"/>
    <property type="molecule type" value="Genomic_DNA"/>
</dbReference>
<dbReference type="PATRIC" id="fig|29540.5.peg.3722"/>
<accession>M0AHR1</accession>